<evidence type="ECO:0000313" key="2">
    <source>
        <dbReference type="EMBL" id="MBP2220085.1"/>
    </source>
</evidence>
<sequence length="55" mass="6185">MVKVKVRKVGSGFVCGLNKTELEFIGVDENQDIDKKLDVIDGKKCLIIFKAEDEE</sequence>
<name>A0A8T4CJT4_METMI</name>
<dbReference type="EMBL" id="JAGINF010000006">
    <property type="protein sequence ID" value="MBP2220085.1"/>
    <property type="molecule type" value="Genomic_DNA"/>
</dbReference>
<protein>
    <submittedName>
        <fullName evidence="1">Uncharacterized protein</fullName>
    </submittedName>
</protein>
<reference evidence="1" key="1">
    <citation type="submission" date="2021-01" db="EMBL/GenBank/DDBJ databases">
        <title>Genomic Encyclopedia of Type Strains, Phase IV (KMG-V): Genome sequencing to study the core and pangenomes of soil and plant-associated prokaryotes.</title>
        <authorList>
            <person name="Whitman W."/>
        </authorList>
    </citation>
    <scope>NUCLEOTIDE SEQUENCE</scope>
    <source>
        <strain evidence="1">RC</strain>
    </source>
</reference>
<dbReference type="EMBL" id="JAFBBC010000001">
    <property type="protein sequence ID" value="MBM7408415.1"/>
    <property type="molecule type" value="Genomic_DNA"/>
</dbReference>
<reference evidence="2" key="2">
    <citation type="submission" date="2021-03" db="EMBL/GenBank/DDBJ databases">
        <title>Genomic Encyclopedia of Type Strains, Phase IV (KMG-IV): sequencing the most valuable type-strain genomes for metagenomic binning, comparative biology and taxonomic classification.</title>
        <authorList>
            <person name="Goeker M."/>
        </authorList>
    </citation>
    <scope>NUCLEOTIDE SEQUENCE</scope>
    <source>
        <strain evidence="2">DSM 2771</strain>
    </source>
</reference>
<accession>A0A8T4CJT4</accession>
<gene>
    <name evidence="1" type="ORF">HNP85_000087</name>
    <name evidence="2" type="ORF">J2745_001592</name>
</gene>
<evidence type="ECO:0000313" key="1">
    <source>
        <dbReference type="EMBL" id="MBM7408415.1"/>
    </source>
</evidence>
<dbReference type="AlphaFoldDB" id="A0A8T4CJT4"/>
<dbReference type="RefSeq" id="WP_204936388.1">
    <property type="nucleotide sequence ID" value="NZ_JAFBBC010000001.1"/>
</dbReference>
<evidence type="ECO:0000313" key="3">
    <source>
        <dbReference type="Proteomes" id="UP000722095"/>
    </source>
</evidence>
<proteinExistence type="predicted"/>
<comment type="caution">
    <text evidence="1">The sequence shown here is derived from an EMBL/GenBank/DDBJ whole genome shotgun (WGS) entry which is preliminary data.</text>
</comment>
<organism evidence="1 3">
    <name type="scientific">Methanococcus maripaludis</name>
    <name type="common">Methanococcus deltae</name>
    <dbReference type="NCBI Taxonomy" id="39152"/>
    <lineage>
        <taxon>Archaea</taxon>
        <taxon>Methanobacteriati</taxon>
        <taxon>Methanobacteriota</taxon>
        <taxon>Methanomada group</taxon>
        <taxon>Methanococci</taxon>
        <taxon>Methanococcales</taxon>
        <taxon>Methanococcaceae</taxon>
        <taxon>Methanococcus</taxon>
    </lineage>
</organism>
<dbReference type="Proteomes" id="UP000722095">
    <property type="component" value="Unassembled WGS sequence"/>
</dbReference>
<dbReference type="Proteomes" id="UP000742560">
    <property type="component" value="Unassembled WGS sequence"/>
</dbReference>